<dbReference type="AlphaFoldDB" id="A0A8D8UH63"/>
<evidence type="ECO:0000313" key="1">
    <source>
        <dbReference type="EMBL" id="CAG6707046.1"/>
    </source>
</evidence>
<dbReference type="GO" id="GO:0016301">
    <property type="term" value="F:kinase activity"/>
    <property type="evidence" value="ECO:0007669"/>
    <property type="project" value="UniProtKB-KW"/>
</dbReference>
<proteinExistence type="predicted"/>
<dbReference type="EMBL" id="HBUF01036158">
    <property type="protein sequence ID" value="CAG6616569.1"/>
    <property type="molecule type" value="Transcribed_RNA"/>
</dbReference>
<name>A0A8D8UH63_9HEMI</name>
<dbReference type="EMBL" id="HBUF01343735">
    <property type="protein sequence ID" value="CAG6707048.1"/>
    <property type="molecule type" value="Transcribed_RNA"/>
</dbReference>
<dbReference type="EMBL" id="HBUF01656400">
    <property type="protein sequence ID" value="CAG6787862.1"/>
    <property type="molecule type" value="Transcribed_RNA"/>
</dbReference>
<dbReference type="EMBL" id="HBUF01036157">
    <property type="protein sequence ID" value="CAG6616567.1"/>
    <property type="molecule type" value="Transcribed_RNA"/>
</dbReference>
<protein>
    <submittedName>
        <fullName evidence="1">Uncharacterized aarF domain-containing protein kinase 5</fullName>
    </submittedName>
</protein>
<dbReference type="EMBL" id="HBUF01656402">
    <property type="protein sequence ID" value="CAG6787867.1"/>
    <property type="molecule type" value="Transcribed_RNA"/>
</dbReference>
<keyword evidence="1" id="KW-0808">Transferase</keyword>
<reference evidence="1" key="1">
    <citation type="submission" date="2021-05" db="EMBL/GenBank/DDBJ databases">
        <authorList>
            <person name="Alioto T."/>
            <person name="Alioto T."/>
            <person name="Gomez Garrido J."/>
        </authorList>
    </citation>
    <scope>NUCLEOTIDE SEQUENCE</scope>
</reference>
<dbReference type="EMBL" id="HBUF01343733">
    <property type="protein sequence ID" value="CAG6707044.1"/>
    <property type="molecule type" value="Transcribed_RNA"/>
</dbReference>
<dbReference type="EMBL" id="HBUF01343737">
    <property type="protein sequence ID" value="CAG6707051.1"/>
    <property type="molecule type" value="Transcribed_RNA"/>
</dbReference>
<sequence>MWCMIEIFKSVPSKLMLVTRNINTIRSIAKGHGNPVDRYSIMARSATQGVFKSESSSWWSRLKCLLALSHFEFMLWWTNFRSQLLNIYLKFYMATAEPLVSEMMLEGHAS</sequence>
<organism evidence="1">
    <name type="scientific">Cacopsylla melanoneura</name>
    <dbReference type="NCBI Taxonomy" id="428564"/>
    <lineage>
        <taxon>Eukaryota</taxon>
        <taxon>Metazoa</taxon>
        <taxon>Ecdysozoa</taxon>
        <taxon>Arthropoda</taxon>
        <taxon>Hexapoda</taxon>
        <taxon>Insecta</taxon>
        <taxon>Pterygota</taxon>
        <taxon>Neoptera</taxon>
        <taxon>Paraneoptera</taxon>
        <taxon>Hemiptera</taxon>
        <taxon>Sternorrhyncha</taxon>
        <taxon>Psylloidea</taxon>
        <taxon>Psyllidae</taxon>
        <taxon>Psyllinae</taxon>
        <taxon>Cacopsylla</taxon>
    </lineage>
</organism>
<keyword evidence="1" id="KW-0418">Kinase</keyword>
<accession>A0A8D8UH63</accession>
<dbReference type="EMBL" id="HBUF01343734">
    <property type="protein sequence ID" value="CAG6707046.1"/>
    <property type="molecule type" value="Transcribed_RNA"/>
</dbReference>